<protein>
    <submittedName>
        <fullName evidence="9">Predicted PurR-regulated permease PerM</fullName>
    </submittedName>
</protein>
<dbReference type="GO" id="GO:0055085">
    <property type="term" value="P:transmembrane transport"/>
    <property type="evidence" value="ECO:0007669"/>
    <property type="project" value="TreeGrafter"/>
</dbReference>
<sequence>MLDKAWFRVLVAAILVSLLIFLLAKIDFIFDPLWSTIGAVAVPFIGAGILYYVTRPLMYFLEKYKVPRLLAILAVYLVLILIGYIITQFIAPIAQQQFSRLIDNLPKMMESVQQFIVYWQNNQSVLPAQISEAIKPENIMNNVEKYSESVTTALINFLSYLVSFVFALVLVPFFLFFLLKDGEKLVPFIRQYLNKRVGDSFARLAQSVDHTLQAFIQGQLLVSFFVGVLLLIGYLIIRLDYALTLALFAMLTNVIPFIGPFLAVIPAMLVALFQDPIMAVWIAVIMLIAQQIEGNLISPNVMGKALSIHPLTIITLILAAGSIAGFLGILFAIPVYSVVKTIIHHLYQEWMASREKKITDID</sequence>
<dbReference type="PANTHER" id="PTHR21716:SF53">
    <property type="entry name" value="PERMEASE PERM-RELATED"/>
    <property type="match status" value="1"/>
</dbReference>
<keyword evidence="3" id="KW-0813">Transport</keyword>
<dbReference type="GO" id="GO:0005886">
    <property type="term" value="C:plasma membrane"/>
    <property type="evidence" value="ECO:0007669"/>
    <property type="project" value="UniProtKB-SubCell"/>
</dbReference>
<evidence type="ECO:0000256" key="6">
    <source>
        <dbReference type="ARBA" id="ARBA00022989"/>
    </source>
</evidence>
<feature type="transmembrane region" description="Helical" evidence="8">
    <location>
        <begin position="157"/>
        <end position="179"/>
    </location>
</feature>
<evidence type="ECO:0000256" key="3">
    <source>
        <dbReference type="ARBA" id="ARBA00022448"/>
    </source>
</evidence>
<feature type="transmembrane region" description="Helical" evidence="8">
    <location>
        <begin position="243"/>
        <end position="265"/>
    </location>
</feature>
<feature type="transmembrane region" description="Helical" evidence="8">
    <location>
        <begin position="34"/>
        <end position="54"/>
    </location>
</feature>
<feature type="transmembrane region" description="Helical" evidence="8">
    <location>
        <begin position="312"/>
        <end position="339"/>
    </location>
</feature>
<comment type="similarity">
    <text evidence="2">Belongs to the autoinducer-2 exporter (AI-2E) (TC 2.A.86) family.</text>
</comment>
<evidence type="ECO:0000256" key="8">
    <source>
        <dbReference type="SAM" id="Phobius"/>
    </source>
</evidence>
<name>A0A1H4DIF9_9BACI</name>
<dbReference type="STRING" id="571932.SAMN05421743_107152"/>
<keyword evidence="4" id="KW-1003">Cell membrane</keyword>
<feature type="transmembrane region" description="Helical" evidence="8">
    <location>
        <begin position="66"/>
        <end position="91"/>
    </location>
</feature>
<dbReference type="Pfam" id="PF01594">
    <property type="entry name" value="AI-2E_transport"/>
    <property type="match status" value="1"/>
</dbReference>
<dbReference type="EMBL" id="FNQR01000007">
    <property type="protein sequence ID" value="SEA72613.1"/>
    <property type="molecule type" value="Genomic_DNA"/>
</dbReference>
<organism evidence="9 10">
    <name type="scientific">Thalassobacillus cyri</name>
    <dbReference type="NCBI Taxonomy" id="571932"/>
    <lineage>
        <taxon>Bacteria</taxon>
        <taxon>Bacillati</taxon>
        <taxon>Bacillota</taxon>
        <taxon>Bacilli</taxon>
        <taxon>Bacillales</taxon>
        <taxon>Bacillaceae</taxon>
        <taxon>Thalassobacillus</taxon>
    </lineage>
</organism>
<evidence type="ECO:0000256" key="5">
    <source>
        <dbReference type="ARBA" id="ARBA00022692"/>
    </source>
</evidence>
<dbReference type="Proteomes" id="UP000198584">
    <property type="component" value="Unassembled WGS sequence"/>
</dbReference>
<keyword evidence="10" id="KW-1185">Reference proteome</keyword>
<evidence type="ECO:0000256" key="4">
    <source>
        <dbReference type="ARBA" id="ARBA00022475"/>
    </source>
</evidence>
<keyword evidence="6 8" id="KW-1133">Transmembrane helix</keyword>
<feature type="transmembrane region" description="Helical" evidence="8">
    <location>
        <begin position="220"/>
        <end position="237"/>
    </location>
</feature>
<dbReference type="OrthoDB" id="9793390at2"/>
<keyword evidence="5 8" id="KW-0812">Transmembrane</keyword>
<accession>A0A1H4DIF9</accession>
<evidence type="ECO:0000256" key="1">
    <source>
        <dbReference type="ARBA" id="ARBA00004651"/>
    </source>
</evidence>
<feature type="transmembrane region" description="Helical" evidence="8">
    <location>
        <begin position="272"/>
        <end position="292"/>
    </location>
</feature>
<proteinExistence type="inferred from homology"/>
<dbReference type="InterPro" id="IPR002549">
    <property type="entry name" value="AI-2E-like"/>
</dbReference>
<dbReference type="PANTHER" id="PTHR21716">
    <property type="entry name" value="TRANSMEMBRANE PROTEIN"/>
    <property type="match status" value="1"/>
</dbReference>
<dbReference type="AlphaFoldDB" id="A0A1H4DIF9"/>
<reference evidence="9 10" key="1">
    <citation type="submission" date="2016-10" db="EMBL/GenBank/DDBJ databases">
        <authorList>
            <person name="de Groot N.N."/>
        </authorList>
    </citation>
    <scope>NUCLEOTIDE SEQUENCE [LARGE SCALE GENOMIC DNA]</scope>
    <source>
        <strain evidence="9 10">CCM7597</strain>
    </source>
</reference>
<gene>
    <name evidence="9" type="ORF">SAMN05421743_107152</name>
</gene>
<comment type="subcellular location">
    <subcellularLocation>
        <location evidence="1">Cell membrane</location>
        <topology evidence="1">Multi-pass membrane protein</topology>
    </subcellularLocation>
</comment>
<keyword evidence="7 8" id="KW-0472">Membrane</keyword>
<evidence type="ECO:0000313" key="10">
    <source>
        <dbReference type="Proteomes" id="UP000198584"/>
    </source>
</evidence>
<evidence type="ECO:0000256" key="2">
    <source>
        <dbReference type="ARBA" id="ARBA00009773"/>
    </source>
</evidence>
<evidence type="ECO:0000256" key="7">
    <source>
        <dbReference type="ARBA" id="ARBA00023136"/>
    </source>
</evidence>
<evidence type="ECO:0000313" key="9">
    <source>
        <dbReference type="EMBL" id="SEA72613.1"/>
    </source>
</evidence>